<dbReference type="GO" id="GO:0003849">
    <property type="term" value="F:3-deoxy-7-phosphoheptulonate synthase activity"/>
    <property type="evidence" value="ECO:0007669"/>
    <property type="project" value="UniProtKB-EC"/>
</dbReference>
<comment type="catalytic activity">
    <reaction evidence="11">
        <text>D-erythrose 4-phosphate + phosphoenolpyruvate + H2O = 7-phospho-2-dehydro-3-deoxy-D-arabino-heptonate + phosphate</text>
        <dbReference type="Rhea" id="RHEA:14717"/>
        <dbReference type="ChEBI" id="CHEBI:15377"/>
        <dbReference type="ChEBI" id="CHEBI:16897"/>
        <dbReference type="ChEBI" id="CHEBI:43474"/>
        <dbReference type="ChEBI" id="CHEBI:58394"/>
        <dbReference type="ChEBI" id="CHEBI:58702"/>
        <dbReference type="EC" id="2.5.1.54"/>
    </reaction>
</comment>
<evidence type="ECO:0000256" key="12">
    <source>
        <dbReference type="SAM" id="MobiDB-lite"/>
    </source>
</evidence>
<dbReference type="InterPro" id="IPR006218">
    <property type="entry name" value="DAHP1/KDSA"/>
</dbReference>
<evidence type="ECO:0000256" key="10">
    <source>
        <dbReference type="ARBA" id="ARBA00032193"/>
    </source>
</evidence>
<evidence type="ECO:0000256" key="9">
    <source>
        <dbReference type="ARBA" id="ARBA00031349"/>
    </source>
</evidence>
<feature type="domain" description="DAHP synthetase I/KDSA" evidence="13">
    <location>
        <begin position="58"/>
        <end position="347"/>
    </location>
</feature>
<evidence type="ECO:0000256" key="11">
    <source>
        <dbReference type="ARBA" id="ARBA00047508"/>
    </source>
</evidence>
<dbReference type="EC" id="2.5.1.54" evidence="4"/>
<gene>
    <name evidence="14" type="ORF">AB1Y20_003463</name>
</gene>
<dbReference type="GO" id="GO:0009073">
    <property type="term" value="P:aromatic amino acid family biosynthetic process"/>
    <property type="evidence" value="ECO:0007669"/>
    <property type="project" value="UniProtKB-KW"/>
</dbReference>
<evidence type="ECO:0000256" key="6">
    <source>
        <dbReference type="ARBA" id="ARBA00022679"/>
    </source>
</evidence>
<name>A0AB34JE75_PRYPA</name>
<evidence type="ECO:0000313" key="14">
    <source>
        <dbReference type="EMBL" id="KAL1519203.1"/>
    </source>
</evidence>
<dbReference type="InterPro" id="IPR013785">
    <property type="entry name" value="Aldolase_TIM"/>
</dbReference>
<dbReference type="SUPFAM" id="SSF51569">
    <property type="entry name" value="Aldolase"/>
    <property type="match status" value="2"/>
</dbReference>
<dbReference type="EMBL" id="JBGBPQ010000010">
    <property type="protein sequence ID" value="KAL1519203.1"/>
    <property type="molecule type" value="Genomic_DNA"/>
</dbReference>
<feature type="domain" description="DAHP synthetase I/KDSA" evidence="13">
    <location>
        <begin position="429"/>
        <end position="717"/>
    </location>
</feature>
<dbReference type="GO" id="GO:0008652">
    <property type="term" value="P:amino acid biosynthetic process"/>
    <property type="evidence" value="ECO:0007669"/>
    <property type="project" value="UniProtKB-KW"/>
</dbReference>
<evidence type="ECO:0000256" key="8">
    <source>
        <dbReference type="ARBA" id="ARBA00031111"/>
    </source>
</evidence>
<keyword evidence="6" id="KW-0808">Transferase</keyword>
<dbReference type="PANTHER" id="PTHR21225:SF12">
    <property type="entry name" value="PHOSPHO-2-DEHYDRO-3-DEOXYHEPTONATE ALDOLASE, TYROSINE-INHIBITED"/>
    <property type="match status" value="1"/>
</dbReference>
<feature type="region of interest" description="Disordered" evidence="12">
    <location>
        <begin position="357"/>
        <end position="379"/>
    </location>
</feature>
<keyword evidence="7" id="KW-0057">Aromatic amino acid biosynthesis</keyword>
<sequence length="741" mass="77238">MGGLAEPEPEDDALCPEDLDDLRIRDIRPLMPSACLIEEIAAPDVYGMITAARSQLSRAVRGADDRLIVVAGPPSTHDPAATLEYARRLKPLALQYKDELLLVVRVFLDRPDGGAGSWSGAMYDPDLDGSYAINKGFRQARQLLLDISKLGLPAGCIYLDTISPQFIADLVSWSAISERTAESKLHRELASGLSTPVGFQAAHANFNIAAEAVRASAAPHTFLSVSKQGVAGIVQTTGNRDCHTVVPASTEAEEQAACETLAALGLPARLMIDCGAGKAQVDPDVQAKAAAEVASRIASGSTHACGVLLASFLEGGRQSLAEGTAALTEGQSVTAACIDWPTTAAILQSLAAAVRQRRANPQPPAAARAESRGPTNTGLFAELGSTPATDNLRITAIRPLLPPACLLEELPAPQHTKQLVLQTRCAISAVLQGSSDRLLVLAGPHTAHDAKAAMEFAARLAAAARKHAAELLVVMALTFERPSSDAALGWKGMIHDPDLDGSYAINKGFRLARGLLLDINGLGLPTGSIFSDTITPQFIADLNSLAMVGSQAIGSRAHRELASGLSTPVGFQAAAGSSYLAVDAVRASAAPHAFLSVSKQGVAGIVETTGNRDCHAVLPATGEAEEQAVCETLQKLELPPRVVIDCGSAKGRADPEAQAQSAAEVAGRIAKGSTHVCGVMLDSFLLSGSQELKKGITPAFGMSVTTPCLDWGTTASLLDKLAAAVRDRREAAAPNKKPRTA</sequence>
<dbReference type="Proteomes" id="UP001515480">
    <property type="component" value="Unassembled WGS sequence"/>
</dbReference>
<keyword evidence="15" id="KW-1185">Reference proteome</keyword>
<evidence type="ECO:0000256" key="7">
    <source>
        <dbReference type="ARBA" id="ARBA00023141"/>
    </source>
</evidence>
<comment type="pathway">
    <text evidence="2">Metabolic intermediate biosynthesis; chorismate biosynthesis; chorismate from D-erythrose 4-phosphate and phosphoenolpyruvate: step 1/7.</text>
</comment>
<evidence type="ECO:0000259" key="13">
    <source>
        <dbReference type="Pfam" id="PF00793"/>
    </source>
</evidence>
<evidence type="ECO:0000256" key="3">
    <source>
        <dbReference type="ARBA" id="ARBA00007985"/>
    </source>
</evidence>
<evidence type="ECO:0000256" key="4">
    <source>
        <dbReference type="ARBA" id="ARBA00012694"/>
    </source>
</evidence>
<reference evidence="14 15" key="1">
    <citation type="journal article" date="2024" name="Science">
        <title>Giant polyketide synthase enzymes in the biosynthesis of giant marine polyether toxins.</title>
        <authorList>
            <person name="Fallon T.R."/>
            <person name="Shende V.V."/>
            <person name="Wierzbicki I.H."/>
            <person name="Pendleton A.L."/>
            <person name="Watervoot N.F."/>
            <person name="Auber R.P."/>
            <person name="Gonzalez D.J."/>
            <person name="Wisecaver J.H."/>
            <person name="Moore B.S."/>
        </authorList>
    </citation>
    <scope>NUCLEOTIDE SEQUENCE [LARGE SCALE GENOMIC DNA]</scope>
    <source>
        <strain evidence="14 15">12B1</strain>
    </source>
</reference>
<organism evidence="14 15">
    <name type="scientific">Prymnesium parvum</name>
    <name type="common">Toxic golden alga</name>
    <dbReference type="NCBI Taxonomy" id="97485"/>
    <lineage>
        <taxon>Eukaryota</taxon>
        <taxon>Haptista</taxon>
        <taxon>Haptophyta</taxon>
        <taxon>Prymnesiophyceae</taxon>
        <taxon>Prymnesiales</taxon>
        <taxon>Prymnesiaceae</taxon>
        <taxon>Prymnesium</taxon>
    </lineage>
</organism>
<dbReference type="NCBIfam" id="TIGR00034">
    <property type="entry name" value="aroFGH"/>
    <property type="match status" value="2"/>
</dbReference>
<proteinExistence type="inferred from homology"/>
<comment type="similarity">
    <text evidence="3">Belongs to the class-I DAHP synthase family.</text>
</comment>
<keyword evidence="5" id="KW-0028">Amino-acid biosynthesis</keyword>
<evidence type="ECO:0000256" key="5">
    <source>
        <dbReference type="ARBA" id="ARBA00022605"/>
    </source>
</evidence>
<dbReference type="PANTHER" id="PTHR21225">
    <property type="entry name" value="PHOSPHO-2-DEHYDRO-3-DEOXYHEPTONATE ALDOLASE DAHP SYNTHETASE"/>
    <property type="match status" value="1"/>
</dbReference>
<protein>
    <recommendedName>
        <fullName evidence="4">3-deoxy-7-phosphoheptulonate synthase</fullName>
        <ecNumber evidence="4">2.5.1.54</ecNumber>
    </recommendedName>
    <alternativeName>
        <fullName evidence="10">3-deoxy-D-arabino-heptulosonate 7-phosphate synthase</fullName>
    </alternativeName>
    <alternativeName>
        <fullName evidence="9">DAHP synthase</fullName>
    </alternativeName>
    <alternativeName>
        <fullName evidence="8">Phospho-2-keto-3-deoxyheptonate aldolase</fullName>
    </alternativeName>
</protein>
<dbReference type="AlphaFoldDB" id="A0AB34JE75"/>
<dbReference type="GO" id="GO:0005737">
    <property type="term" value="C:cytoplasm"/>
    <property type="evidence" value="ECO:0007669"/>
    <property type="project" value="TreeGrafter"/>
</dbReference>
<accession>A0AB34JE75</accession>
<evidence type="ECO:0000313" key="15">
    <source>
        <dbReference type="Proteomes" id="UP001515480"/>
    </source>
</evidence>
<dbReference type="InterPro" id="IPR006219">
    <property type="entry name" value="DAHP_synth_1"/>
</dbReference>
<dbReference type="Gene3D" id="3.20.20.70">
    <property type="entry name" value="Aldolase class I"/>
    <property type="match status" value="2"/>
</dbReference>
<evidence type="ECO:0000256" key="1">
    <source>
        <dbReference type="ARBA" id="ARBA00003726"/>
    </source>
</evidence>
<comment type="function">
    <text evidence="1">Stereospecific condensation of phosphoenolpyruvate (PEP) and D-erythrose-4-phosphate (E4P) giving rise to 3-deoxy-D-arabino-heptulosonate-7-phosphate (DAHP).</text>
</comment>
<comment type="caution">
    <text evidence="14">The sequence shown here is derived from an EMBL/GenBank/DDBJ whole genome shotgun (WGS) entry which is preliminary data.</text>
</comment>
<evidence type="ECO:0000256" key="2">
    <source>
        <dbReference type="ARBA" id="ARBA00004688"/>
    </source>
</evidence>
<dbReference type="Pfam" id="PF00793">
    <property type="entry name" value="DAHP_synth_1"/>
    <property type="match status" value="2"/>
</dbReference>